<dbReference type="Proteomes" id="UP000199258">
    <property type="component" value="Unassembled WGS sequence"/>
</dbReference>
<dbReference type="OrthoDB" id="4485518at2"/>
<dbReference type="STRING" id="335973.SAMN04488693_12711"/>
<evidence type="ECO:0008006" key="4">
    <source>
        <dbReference type="Google" id="ProtNLM"/>
    </source>
</evidence>
<proteinExistence type="predicted"/>
<feature type="transmembrane region" description="Helical" evidence="1">
    <location>
        <begin position="50"/>
        <end position="72"/>
    </location>
</feature>
<organism evidence="2 3">
    <name type="scientific">Arthrobacter subterraneus</name>
    <dbReference type="NCBI Taxonomy" id="335973"/>
    <lineage>
        <taxon>Bacteria</taxon>
        <taxon>Bacillati</taxon>
        <taxon>Actinomycetota</taxon>
        <taxon>Actinomycetes</taxon>
        <taxon>Micrococcales</taxon>
        <taxon>Micrococcaceae</taxon>
        <taxon>Arthrobacter</taxon>
    </lineage>
</organism>
<keyword evidence="1" id="KW-0812">Transmembrane</keyword>
<keyword evidence="1" id="KW-1133">Transmembrane helix</keyword>
<protein>
    <recommendedName>
        <fullName evidence="4">Tetratricopeptide repeat-containing protein</fullName>
    </recommendedName>
</protein>
<dbReference type="RefSeq" id="WP_090588237.1">
    <property type="nucleotide sequence ID" value="NZ_FNDT01000027.1"/>
</dbReference>
<sequence length="165" mass="18187">MKATAVISFATRAKAGALLVTLLCLFWLAVSFQRSVLLLGDPAPAAKVFGIAYLLLPLIGVWAIFHEIVFGVRAQRLGRILESEGALPVDDLLRSPAGRIILAAADEQFPRFKADVEKTPQDWRSWYRLSCAYDAAGDRKRARWALREAAKIHGIDTRSSSLLVP</sequence>
<name>A0A1G8NYI3_9MICC</name>
<evidence type="ECO:0000313" key="3">
    <source>
        <dbReference type="Proteomes" id="UP000199258"/>
    </source>
</evidence>
<dbReference type="EMBL" id="FNDT01000027">
    <property type="protein sequence ID" value="SDI85048.1"/>
    <property type="molecule type" value="Genomic_DNA"/>
</dbReference>
<gene>
    <name evidence="2" type="ORF">SAMN04488693_12711</name>
</gene>
<evidence type="ECO:0000313" key="2">
    <source>
        <dbReference type="EMBL" id="SDI85048.1"/>
    </source>
</evidence>
<keyword evidence="1" id="KW-0472">Membrane</keyword>
<evidence type="ECO:0000256" key="1">
    <source>
        <dbReference type="SAM" id="Phobius"/>
    </source>
</evidence>
<keyword evidence="3" id="KW-1185">Reference proteome</keyword>
<reference evidence="2 3" key="1">
    <citation type="submission" date="2016-10" db="EMBL/GenBank/DDBJ databases">
        <authorList>
            <person name="de Groot N.N."/>
        </authorList>
    </citation>
    <scope>NUCLEOTIDE SEQUENCE [LARGE SCALE GENOMIC DNA]</scope>
    <source>
        <strain evidence="2 3">NP_1H</strain>
    </source>
</reference>
<dbReference type="AlphaFoldDB" id="A0A1G8NYI3"/>
<accession>A0A1G8NYI3</accession>